<dbReference type="EMBL" id="CP024785">
    <property type="protein sequence ID" value="AUB34971.1"/>
    <property type="molecule type" value="Genomic_DNA"/>
</dbReference>
<dbReference type="KEGG" id="nfl:COO91_00815"/>
<keyword evidence="3" id="KW-1185">Reference proteome</keyword>
<reference evidence="1 3" key="1">
    <citation type="submission" date="2017-11" db="EMBL/GenBank/DDBJ databases">
        <title>Complete genome of a free-living desiccation-tolerant cyanobacterium and its photosynthetic adaptation to extreme terrestrial habitat.</title>
        <authorList>
            <person name="Shang J."/>
        </authorList>
    </citation>
    <scope>NUCLEOTIDE SEQUENCE [LARGE SCALE GENOMIC DNA]</scope>
    <source>
        <strain evidence="1 3">CCNUN1</strain>
    </source>
</reference>
<proteinExistence type="predicted"/>
<organism evidence="1 3">
    <name type="scientific">Nostoc flagelliforme CCNUN1</name>
    <dbReference type="NCBI Taxonomy" id="2038116"/>
    <lineage>
        <taxon>Bacteria</taxon>
        <taxon>Bacillati</taxon>
        <taxon>Cyanobacteriota</taxon>
        <taxon>Cyanophyceae</taxon>
        <taxon>Nostocales</taxon>
        <taxon>Nostocaceae</taxon>
        <taxon>Nostoc</taxon>
    </lineage>
</organism>
<dbReference type="EMBL" id="CP024785">
    <property type="protein sequence ID" value="AUB36962.1"/>
    <property type="molecule type" value="Genomic_DNA"/>
</dbReference>
<evidence type="ECO:0000313" key="1">
    <source>
        <dbReference type="EMBL" id="AUB34971.1"/>
    </source>
</evidence>
<dbReference type="NCBIfam" id="NF033572">
    <property type="entry name" value="transpos_ISKra4"/>
    <property type="match status" value="1"/>
</dbReference>
<sequence length="365" mass="41199">MEYAKLTRTKVMTPEETQRLKAAITEIASILYKNTSPEALENLEGIEKTVRTQMLSSVSPQIAFFLSNKQQAQIKDDLDKSRICVGELSITEKQAQKLGLEPRTHLSPVLEKCSLRLCANESYQNAEEELEALTGMKVGHSTLHRLVIRQDLQLPEALQAIPEVSLDGGKVRLRTPKGQECEWRDYKAVRLGGIYYGAFFGDHQALLDWVNSQRLINPLVCLGDGHDGVWKLFAEIGNSSSRLEILDWYHLRENLHKVGGSLKRLKQAEDFLWTGQVNATIALFADLNKKQAKNFCAYLNKHRNRIVNYAYYQAKQLCSIGSGAVESAIKQIGMRLKLSGSQWHPENVPPMLQLRCAYLNGQFAI</sequence>
<protein>
    <submittedName>
        <fullName evidence="1">Transposase</fullName>
    </submittedName>
</protein>
<name>A0A2K8SHP5_9NOSO</name>
<evidence type="ECO:0000313" key="2">
    <source>
        <dbReference type="EMBL" id="AUB36962.1"/>
    </source>
</evidence>
<accession>A0A2K8SHP5</accession>
<dbReference type="Proteomes" id="UP000232003">
    <property type="component" value="Chromosome"/>
</dbReference>
<dbReference type="AlphaFoldDB" id="A0A2K8SHP5"/>
<gene>
    <name evidence="1" type="ORF">COO91_00815</name>
    <name evidence="2" type="ORF">COO91_02891</name>
</gene>
<evidence type="ECO:0000313" key="3">
    <source>
        <dbReference type="Proteomes" id="UP000232003"/>
    </source>
</evidence>
<dbReference type="KEGG" id="nfl:COO91_02891"/>